<feature type="compositionally biased region" description="Low complexity" evidence="1">
    <location>
        <begin position="35"/>
        <end position="45"/>
    </location>
</feature>
<reference evidence="3" key="1">
    <citation type="submission" date="2025-08" db="UniProtKB">
        <authorList>
            <consortium name="RefSeq"/>
        </authorList>
    </citation>
    <scope>IDENTIFICATION</scope>
</reference>
<evidence type="ECO:0000313" key="2">
    <source>
        <dbReference type="Proteomes" id="UP000504624"/>
    </source>
</evidence>
<name>A0A6J0J575_9PASS</name>
<sequence length="206" mass="21260">MWNQTVQNTKITFAGRLCSATSIQVVQSVKKGLSPAGSAALGSAGHPESPPYVQCPQSDGNKAKHDGSNDYAGNVESSSKLKAERDRARVSPSRGWSQSTPGVPPSSTPNFPPAFPPPPLPRSVSPALPGAVGIAGVETAALQLPRVNPATFSLPLLAPPGIAQPGSLSLSRGTLAFSPPPQGFVSQHEGTKAFSLSHVKPWTEGL</sequence>
<feature type="compositionally biased region" description="Pro residues" evidence="1">
    <location>
        <begin position="102"/>
        <end position="121"/>
    </location>
</feature>
<organism evidence="2 3">
    <name type="scientific">Lepidothrix coronata</name>
    <name type="common">blue-crowned manakin</name>
    <dbReference type="NCBI Taxonomy" id="321398"/>
    <lineage>
        <taxon>Eukaryota</taxon>
        <taxon>Metazoa</taxon>
        <taxon>Chordata</taxon>
        <taxon>Craniata</taxon>
        <taxon>Vertebrata</taxon>
        <taxon>Euteleostomi</taxon>
        <taxon>Archelosauria</taxon>
        <taxon>Archosauria</taxon>
        <taxon>Dinosauria</taxon>
        <taxon>Saurischia</taxon>
        <taxon>Theropoda</taxon>
        <taxon>Coelurosauria</taxon>
        <taxon>Aves</taxon>
        <taxon>Neognathae</taxon>
        <taxon>Neoaves</taxon>
        <taxon>Telluraves</taxon>
        <taxon>Australaves</taxon>
        <taxon>Passeriformes</taxon>
        <taxon>Pipridae</taxon>
        <taxon>Lepidothrix</taxon>
    </lineage>
</organism>
<dbReference type="AlphaFoldDB" id="A0A6J0J575"/>
<feature type="compositionally biased region" description="Basic and acidic residues" evidence="1">
    <location>
        <begin position="79"/>
        <end position="89"/>
    </location>
</feature>
<feature type="region of interest" description="Disordered" evidence="1">
    <location>
        <begin position="35"/>
        <end position="121"/>
    </location>
</feature>
<accession>A0A6J0J575</accession>
<gene>
    <name evidence="3" type="primary">LOC108509248</name>
</gene>
<proteinExistence type="predicted"/>
<protein>
    <submittedName>
        <fullName evidence="3">Wiskott-Aldrich syndrome protein family member 2-like</fullName>
    </submittedName>
</protein>
<dbReference type="Proteomes" id="UP000504624">
    <property type="component" value="Unplaced"/>
</dbReference>
<keyword evidence="2" id="KW-1185">Reference proteome</keyword>
<evidence type="ECO:0000313" key="3">
    <source>
        <dbReference type="RefSeq" id="XP_017694082.1"/>
    </source>
</evidence>
<dbReference type="RefSeq" id="XP_017694082.1">
    <property type="nucleotide sequence ID" value="XM_017838593.1"/>
</dbReference>
<evidence type="ECO:0000256" key="1">
    <source>
        <dbReference type="SAM" id="MobiDB-lite"/>
    </source>
</evidence>
<dbReference type="GeneID" id="108509248"/>